<dbReference type="InterPro" id="IPR004209">
    <property type="entry name" value="FTR_bsu"/>
</dbReference>
<comment type="function">
    <text evidence="2">Catalytic subunit of the ferredoxin-thioredoxin reductase (FTR), which catalyzes the two-electron reduction of thioredoxins by the electrons provided by reduced ferredoxin.</text>
</comment>
<evidence type="ECO:0000313" key="14">
    <source>
        <dbReference type="EMBL" id="KUG29518.1"/>
    </source>
</evidence>
<dbReference type="GO" id="GO:0046872">
    <property type="term" value="F:metal ion binding"/>
    <property type="evidence" value="ECO:0007669"/>
    <property type="project" value="UniProtKB-KW"/>
</dbReference>
<dbReference type="PANTHER" id="PTHR35113">
    <property type="entry name" value="FERREDOXIN-THIOREDOXIN REDUCTASE CATALYTIC CHAIN, CHLOROPLASTIC"/>
    <property type="match status" value="1"/>
</dbReference>
<keyword evidence="5" id="KW-0004">4Fe-4S</keyword>
<comment type="catalytic activity">
    <reaction evidence="13">
        <text>[thioredoxin]-disulfide + 2 reduced [2Fe-2S]-[ferredoxin] + 2 H(+) = [thioredoxin]-dithiol + 2 oxidized [2Fe-2S]-[ferredoxin]</text>
        <dbReference type="Rhea" id="RHEA:42336"/>
        <dbReference type="Rhea" id="RHEA-COMP:10000"/>
        <dbReference type="Rhea" id="RHEA-COMP:10001"/>
        <dbReference type="Rhea" id="RHEA-COMP:10698"/>
        <dbReference type="Rhea" id="RHEA-COMP:10700"/>
        <dbReference type="ChEBI" id="CHEBI:15378"/>
        <dbReference type="ChEBI" id="CHEBI:29950"/>
        <dbReference type="ChEBI" id="CHEBI:33737"/>
        <dbReference type="ChEBI" id="CHEBI:33738"/>
        <dbReference type="ChEBI" id="CHEBI:50058"/>
        <dbReference type="EC" id="1.8.7.2"/>
    </reaction>
</comment>
<dbReference type="GO" id="GO:0103012">
    <property type="term" value="F:ferredoxin-thioredoxin reductase activity"/>
    <property type="evidence" value="ECO:0007669"/>
    <property type="project" value="UniProtKB-EC"/>
</dbReference>
<organism evidence="14">
    <name type="scientific">hydrocarbon metagenome</name>
    <dbReference type="NCBI Taxonomy" id="938273"/>
    <lineage>
        <taxon>unclassified sequences</taxon>
        <taxon>metagenomes</taxon>
        <taxon>ecological metagenomes</taxon>
    </lineage>
</organism>
<evidence type="ECO:0000256" key="13">
    <source>
        <dbReference type="ARBA" id="ARBA00048150"/>
    </source>
</evidence>
<evidence type="ECO:0000256" key="11">
    <source>
        <dbReference type="ARBA" id="ARBA00026011"/>
    </source>
</evidence>
<evidence type="ECO:0000256" key="2">
    <source>
        <dbReference type="ARBA" id="ARBA00003945"/>
    </source>
</evidence>
<dbReference type="AlphaFoldDB" id="A0A0W8G917"/>
<keyword evidence="6" id="KW-0479">Metal-binding</keyword>
<keyword evidence="8" id="KW-0408">Iron</keyword>
<dbReference type="PANTHER" id="PTHR35113:SF1">
    <property type="entry name" value="FERREDOXIN-THIOREDOXIN REDUCTASE CATALYTIC CHAIN, CHLOROPLASTIC"/>
    <property type="match status" value="1"/>
</dbReference>
<accession>A0A0W8G917</accession>
<keyword evidence="10" id="KW-1015">Disulfide bond</keyword>
<dbReference type="InterPro" id="IPR036644">
    <property type="entry name" value="FTR_bsu_sf"/>
</dbReference>
<gene>
    <name evidence="14" type="ORF">ASZ90_000589</name>
</gene>
<keyword evidence="7" id="KW-0560">Oxidoreductase</keyword>
<dbReference type="GO" id="GO:0016730">
    <property type="term" value="F:oxidoreductase activity, acting on iron-sulfur proteins as donors"/>
    <property type="evidence" value="ECO:0007669"/>
    <property type="project" value="InterPro"/>
</dbReference>
<evidence type="ECO:0000256" key="1">
    <source>
        <dbReference type="ARBA" id="ARBA00001966"/>
    </source>
</evidence>
<evidence type="ECO:0000256" key="4">
    <source>
        <dbReference type="ARBA" id="ARBA00012358"/>
    </source>
</evidence>
<name>A0A0W8G917_9ZZZZ</name>
<evidence type="ECO:0000256" key="8">
    <source>
        <dbReference type="ARBA" id="ARBA00023004"/>
    </source>
</evidence>
<proteinExistence type="inferred from homology"/>
<comment type="caution">
    <text evidence="14">The sequence shown here is derived from an EMBL/GenBank/DDBJ whole genome shotgun (WGS) entry which is preliminary data.</text>
</comment>
<comment type="similarity">
    <text evidence="3">Belongs to the ferredoxin thioredoxin reductase beta subunit family.</text>
</comment>
<evidence type="ECO:0000256" key="3">
    <source>
        <dbReference type="ARBA" id="ARBA00007941"/>
    </source>
</evidence>
<dbReference type="GO" id="GO:0051539">
    <property type="term" value="F:4 iron, 4 sulfur cluster binding"/>
    <property type="evidence" value="ECO:0007669"/>
    <property type="project" value="UniProtKB-KW"/>
</dbReference>
<keyword evidence="9" id="KW-0411">Iron-sulfur</keyword>
<evidence type="ECO:0000256" key="6">
    <source>
        <dbReference type="ARBA" id="ARBA00022723"/>
    </source>
</evidence>
<comment type="cofactor">
    <cofactor evidence="1">
        <name>[4Fe-4S] cluster</name>
        <dbReference type="ChEBI" id="CHEBI:49883"/>
    </cofactor>
</comment>
<evidence type="ECO:0000256" key="9">
    <source>
        <dbReference type="ARBA" id="ARBA00023014"/>
    </source>
</evidence>
<evidence type="ECO:0000256" key="7">
    <source>
        <dbReference type="ARBA" id="ARBA00023002"/>
    </source>
</evidence>
<dbReference type="SUPFAM" id="SSF57662">
    <property type="entry name" value="Ferredoxin thioredoxin reductase (FTR), catalytic beta chain"/>
    <property type="match status" value="1"/>
</dbReference>
<protein>
    <recommendedName>
        <fullName evidence="4">ferredoxin:thioredoxin reductase</fullName>
        <ecNumber evidence="4">1.8.7.2</ecNumber>
    </recommendedName>
    <alternativeName>
        <fullName evidence="12">Ferredoxin-thioredoxin reductase subunit B</fullName>
    </alternativeName>
</protein>
<evidence type="ECO:0000256" key="12">
    <source>
        <dbReference type="ARBA" id="ARBA00030295"/>
    </source>
</evidence>
<dbReference type="Gene3D" id="3.90.460.10">
    <property type="entry name" value="Ferredoxin thioredoxin reductase catalytic beta subunit"/>
    <property type="match status" value="1"/>
</dbReference>
<comment type="subunit">
    <text evidence="11">Heterodimer of subunit A (variable subunit) and subunit B (catalytic subunit). Heterodimeric FTR forms a complex with ferredoxin and thioredoxin.</text>
</comment>
<evidence type="ECO:0000256" key="5">
    <source>
        <dbReference type="ARBA" id="ARBA00022485"/>
    </source>
</evidence>
<dbReference type="EC" id="1.8.7.2" evidence="4"/>
<dbReference type="Pfam" id="PF02943">
    <property type="entry name" value="FeThRed_B"/>
    <property type="match status" value="1"/>
</dbReference>
<reference evidence="14" key="1">
    <citation type="journal article" date="2015" name="Proc. Natl. Acad. Sci. U.S.A.">
        <title>Networks of energetic and metabolic interactions define dynamics in microbial communities.</title>
        <authorList>
            <person name="Embree M."/>
            <person name="Liu J.K."/>
            <person name="Al-Bassam M.M."/>
            <person name="Zengler K."/>
        </authorList>
    </citation>
    <scope>NUCLEOTIDE SEQUENCE</scope>
</reference>
<evidence type="ECO:0000256" key="10">
    <source>
        <dbReference type="ARBA" id="ARBA00023157"/>
    </source>
</evidence>
<dbReference type="EMBL" id="LNQE01000073">
    <property type="protein sequence ID" value="KUG29518.1"/>
    <property type="molecule type" value="Genomic_DNA"/>
</dbReference>
<sequence>MNPGKGAPMTAQRLYEQLRAFQESKGYFFNDDKDMTLALLESLLVNKERLGYMACPCRLASGDYEADKDMLCPCTYREPDVAEYGACFCGLYVSRAWLDGSIPRVTVPERRPPEKVLAGLGL</sequence>